<reference evidence="2" key="1">
    <citation type="journal article" date="2015" name="Nature">
        <title>Complex archaea that bridge the gap between prokaryotes and eukaryotes.</title>
        <authorList>
            <person name="Spang A."/>
            <person name="Saw J.H."/>
            <person name="Jorgensen S.L."/>
            <person name="Zaremba-Niedzwiedzka K."/>
            <person name="Martijn J."/>
            <person name="Lind A.E."/>
            <person name="van Eijk R."/>
            <person name="Schleper C."/>
            <person name="Guy L."/>
            <person name="Ettema T.J."/>
        </authorList>
    </citation>
    <scope>NUCLEOTIDE SEQUENCE</scope>
</reference>
<keyword evidence="1" id="KW-0472">Membrane</keyword>
<protein>
    <submittedName>
        <fullName evidence="2">Uncharacterized protein</fullName>
    </submittedName>
</protein>
<comment type="caution">
    <text evidence="2">The sequence shown here is derived from an EMBL/GenBank/DDBJ whole genome shotgun (WGS) entry which is preliminary data.</text>
</comment>
<gene>
    <name evidence="2" type="ORF">LCGC14_3043870</name>
</gene>
<accession>A0A0F8XC23</accession>
<proteinExistence type="predicted"/>
<keyword evidence="1" id="KW-0812">Transmembrane</keyword>
<organism evidence="2">
    <name type="scientific">marine sediment metagenome</name>
    <dbReference type="NCBI Taxonomy" id="412755"/>
    <lineage>
        <taxon>unclassified sequences</taxon>
        <taxon>metagenomes</taxon>
        <taxon>ecological metagenomes</taxon>
    </lineage>
</organism>
<sequence>MEELERKYWFTNTQSFGQAITTVYVGAVSFIVMKEWRSKRNNNRLCFDDLANEDKFEFMRDVILKSKELDIFKNKRREKHFEIKDALQEFGFDMEDYI</sequence>
<name>A0A0F8XC23_9ZZZZ</name>
<dbReference type="AlphaFoldDB" id="A0A0F8XC23"/>
<feature type="transmembrane region" description="Helical" evidence="1">
    <location>
        <begin position="15"/>
        <end position="33"/>
    </location>
</feature>
<evidence type="ECO:0000313" key="2">
    <source>
        <dbReference type="EMBL" id="KKK58495.1"/>
    </source>
</evidence>
<dbReference type="EMBL" id="LAZR01063953">
    <property type="protein sequence ID" value="KKK58495.1"/>
    <property type="molecule type" value="Genomic_DNA"/>
</dbReference>
<evidence type="ECO:0000256" key="1">
    <source>
        <dbReference type="SAM" id="Phobius"/>
    </source>
</evidence>
<keyword evidence="1" id="KW-1133">Transmembrane helix</keyword>